<dbReference type="InterPro" id="IPR011429">
    <property type="entry name" value="Cyt_c_Planctomycete-type"/>
</dbReference>
<keyword evidence="3 4" id="KW-0408">Iron</keyword>
<gene>
    <name evidence="8" type="ORF">V5E97_02735</name>
</gene>
<name>A0AAU7CHV0_9BACT</name>
<feature type="chain" id="PRO_5043593673" evidence="6">
    <location>
        <begin position="29"/>
        <end position="943"/>
    </location>
</feature>
<dbReference type="PROSITE" id="PS51007">
    <property type="entry name" value="CYTC"/>
    <property type="match status" value="1"/>
</dbReference>
<dbReference type="PANTHER" id="PTHR35889:SF3">
    <property type="entry name" value="F-BOX DOMAIN-CONTAINING PROTEIN"/>
    <property type="match status" value="1"/>
</dbReference>
<dbReference type="Pfam" id="PF07587">
    <property type="entry name" value="PSD1"/>
    <property type="match status" value="1"/>
</dbReference>
<dbReference type="EMBL" id="CP155447">
    <property type="protein sequence ID" value="XBH04954.1"/>
    <property type="molecule type" value="Genomic_DNA"/>
</dbReference>
<keyword evidence="1 4" id="KW-0349">Heme</keyword>
<evidence type="ECO:0000256" key="5">
    <source>
        <dbReference type="SAM" id="MobiDB-lite"/>
    </source>
</evidence>
<evidence type="ECO:0000256" key="6">
    <source>
        <dbReference type="SAM" id="SignalP"/>
    </source>
</evidence>
<dbReference type="SUPFAM" id="SSF46626">
    <property type="entry name" value="Cytochrome c"/>
    <property type="match status" value="1"/>
</dbReference>
<evidence type="ECO:0000256" key="4">
    <source>
        <dbReference type="PROSITE-ProRule" id="PRU00433"/>
    </source>
</evidence>
<evidence type="ECO:0000256" key="3">
    <source>
        <dbReference type="ARBA" id="ARBA00023004"/>
    </source>
</evidence>
<dbReference type="GO" id="GO:0020037">
    <property type="term" value="F:heme binding"/>
    <property type="evidence" value="ECO:0007669"/>
    <property type="project" value="InterPro"/>
</dbReference>
<organism evidence="8">
    <name type="scientific">Singulisphaera sp. Ch08</name>
    <dbReference type="NCBI Taxonomy" id="3120278"/>
    <lineage>
        <taxon>Bacteria</taxon>
        <taxon>Pseudomonadati</taxon>
        <taxon>Planctomycetota</taxon>
        <taxon>Planctomycetia</taxon>
        <taxon>Isosphaerales</taxon>
        <taxon>Isosphaeraceae</taxon>
        <taxon>Singulisphaera</taxon>
    </lineage>
</organism>
<evidence type="ECO:0000256" key="2">
    <source>
        <dbReference type="ARBA" id="ARBA00022723"/>
    </source>
</evidence>
<dbReference type="PANTHER" id="PTHR35889">
    <property type="entry name" value="CYCLOINULO-OLIGOSACCHARIDE FRUCTANOTRANSFERASE-RELATED"/>
    <property type="match status" value="1"/>
</dbReference>
<keyword evidence="6" id="KW-0732">Signal</keyword>
<evidence type="ECO:0000259" key="7">
    <source>
        <dbReference type="PROSITE" id="PS51007"/>
    </source>
</evidence>
<reference evidence="8" key="1">
    <citation type="submission" date="2024-05" db="EMBL/GenBank/DDBJ databases">
        <title>Planctomycetes of the genus Singulisphaera possess chitinolytic capabilities.</title>
        <authorList>
            <person name="Ivanova A."/>
        </authorList>
    </citation>
    <scope>NUCLEOTIDE SEQUENCE</scope>
    <source>
        <strain evidence="8">Ch08T</strain>
    </source>
</reference>
<feature type="compositionally biased region" description="Basic and acidic residues" evidence="5">
    <location>
        <begin position="537"/>
        <end position="548"/>
    </location>
</feature>
<dbReference type="GO" id="GO:0046872">
    <property type="term" value="F:metal ion binding"/>
    <property type="evidence" value="ECO:0007669"/>
    <property type="project" value="UniProtKB-KW"/>
</dbReference>
<proteinExistence type="predicted"/>
<sequence length="943" mass="106453">MRRSYRSHASWLLLTLWLVAGTSPVLRAAPPAGSDAKGVEFFETQIRPLLANQCYQCHSQESKKARGGLLLDSQEGLLKGGDSGPFFVAGDPEKSLLIKAVRYKEEDLRMPPDGKRLTETQVADLEAWVRMGAPLPRAGVQEDKIRASARTHWAFQPVKRPALPTVKNQRWGQSAVDAFILAKLEPAGMQPARPANKRTLIRRATYDLIGLPPTPEEVAAFVADTSPNAFATVVDRLLASPHYGERWGRHWLDVARYATTDSPYAFTYRDYVIRAFNDDLPYDEFLLQQFAADQLGLGENKRALAGLGFLTLGRQFENFHDTIDDRIDVVTRGTMALSVSCARCHDHKYDPIPTRDYYALHGVFASSVAPDELPLLGIALDPKAYAEYVPKRESLQAKLDNFIRKQEAEVLKQHRRQTAKCLLLSREPAKLAELIKENFGLSDRKILQAGATRWLRALEKMNRESDPIFAPWFAFAALPSSEFADRAKTLSANIAANSFVHPVNSLVAQAFAGEPPTSLKDVAERYDKLFEDADKRWQETQSEADRETNSASPQTLPDAEQEALRQVFYGKDSPGNLPTELMRQLFSTTALMQLGPLQAEINRLEANHPGAPLRAMALVDSPRPANSRVFIRGNPDRLGEEAPRMFLAILSGDVREPFSRGSGRLELARAIASRENPLTARVMVNRLWLHHFGAGLVATPDDFGLRSDPPSHPELLDYLAWRFIEDGWSLKKLHRVLMLSSVYQQQSDNNLRYETLDPDNRLLSRMNRRRLDFESIRDTLLLVAGNLDHSQGGRPVDLLKQREGRFTNRRTVYGTIDRNDLLALYRVFDFANPDLSTAQRDATTVPQQSLFFLNSPFVMEQACRMVDRPSFQRLNDKAERVRDLYQRVYQRDPSAEEIQRGLRFLQGTSASTGTEETPQKQPLTPQERYAQVLLMTNELMFVD</sequence>
<evidence type="ECO:0000313" key="8">
    <source>
        <dbReference type="EMBL" id="XBH04954.1"/>
    </source>
</evidence>
<dbReference type="GO" id="GO:0009055">
    <property type="term" value="F:electron transfer activity"/>
    <property type="evidence" value="ECO:0007669"/>
    <property type="project" value="InterPro"/>
</dbReference>
<feature type="domain" description="Cytochrome c" evidence="7">
    <location>
        <begin position="33"/>
        <end position="133"/>
    </location>
</feature>
<dbReference type="InterPro" id="IPR036909">
    <property type="entry name" value="Cyt_c-like_dom_sf"/>
</dbReference>
<dbReference type="InterPro" id="IPR022655">
    <property type="entry name" value="DUF1553"/>
</dbReference>
<dbReference type="RefSeq" id="WP_406697760.1">
    <property type="nucleotide sequence ID" value="NZ_CP155447.1"/>
</dbReference>
<dbReference type="AlphaFoldDB" id="A0AAU7CHV0"/>
<protein>
    <submittedName>
        <fullName evidence="8">PSD1 and planctomycete cytochrome C domain-containing protein</fullName>
    </submittedName>
</protein>
<dbReference type="Pfam" id="PF07583">
    <property type="entry name" value="PSCyt2"/>
    <property type="match status" value="1"/>
</dbReference>
<dbReference type="InterPro" id="IPR011444">
    <property type="entry name" value="DUF1549"/>
</dbReference>
<evidence type="ECO:0000256" key="1">
    <source>
        <dbReference type="ARBA" id="ARBA00022617"/>
    </source>
</evidence>
<dbReference type="Pfam" id="PF07635">
    <property type="entry name" value="PSCyt1"/>
    <property type="match status" value="1"/>
</dbReference>
<keyword evidence="2 4" id="KW-0479">Metal-binding</keyword>
<accession>A0AAU7CHV0</accession>
<feature type="region of interest" description="Disordered" evidence="5">
    <location>
        <begin position="537"/>
        <end position="558"/>
    </location>
</feature>
<dbReference type="InterPro" id="IPR009056">
    <property type="entry name" value="Cyt_c-like_dom"/>
</dbReference>
<feature type="signal peptide" evidence="6">
    <location>
        <begin position="1"/>
        <end position="28"/>
    </location>
</feature>